<sequence length="299" mass="34279">MKSKQCSAIETLLRRSKSLRTHGNLQQELNKKRKQNAQEYKLPTVVQMIVRPEKIIVEKTVCYKLGMGETCVLYLHGGSYVDPPLVFHWRFLQQLSRETDVTVYLPLYGRAPQHHCYSTVTHMKQVYMHLVNLYGAQNIVVMGDSAGGGLALALCEYLAVKGCPQPRQMILFSPWVDVDLTGDYSESQKTDFVLNIDELRFFGACYRHKLPVGHYMASPLFGLTDKLAQMHVFVGGAELFYPDCKKLQEYALQKGVDFTLYDYPEMQHVFLLYPIPEAKTARKQVEELLEQPIIALYDD</sequence>
<evidence type="ECO:0000313" key="4">
    <source>
        <dbReference type="Proteomes" id="UP000824200"/>
    </source>
</evidence>
<dbReference type="PANTHER" id="PTHR48081:SF8">
    <property type="entry name" value="ALPHA_BETA HYDROLASE FOLD-3 DOMAIN-CONTAINING PROTEIN-RELATED"/>
    <property type="match status" value="1"/>
</dbReference>
<dbReference type="Gene3D" id="3.40.50.1820">
    <property type="entry name" value="alpha/beta hydrolase"/>
    <property type="match status" value="1"/>
</dbReference>
<dbReference type="EMBL" id="DVHL01000025">
    <property type="protein sequence ID" value="HIR65820.1"/>
    <property type="molecule type" value="Genomic_DNA"/>
</dbReference>
<gene>
    <name evidence="3" type="ORF">IAC95_02930</name>
</gene>
<keyword evidence="1 3" id="KW-0378">Hydrolase</keyword>
<evidence type="ECO:0000313" key="3">
    <source>
        <dbReference type="EMBL" id="HIR65820.1"/>
    </source>
</evidence>
<name>A0A9D1E3Z7_9BACT</name>
<organism evidence="3 4">
    <name type="scientific">Candidatus Fimimonas gallinarum</name>
    <dbReference type="NCBI Taxonomy" id="2840821"/>
    <lineage>
        <taxon>Bacteria</taxon>
        <taxon>Pseudomonadati</taxon>
        <taxon>Myxococcota</taxon>
        <taxon>Myxococcia</taxon>
        <taxon>Myxococcales</taxon>
        <taxon>Cystobacterineae</taxon>
        <taxon>Myxococcaceae</taxon>
        <taxon>Myxococcaceae incertae sedis</taxon>
        <taxon>Candidatus Fimimonas</taxon>
    </lineage>
</organism>
<evidence type="ECO:0000259" key="2">
    <source>
        <dbReference type="Pfam" id="PF07859"/>
    </source>
</evidence>
<feature type="domain" description="Alpha/beta hydrolase fold-3" evidence="2">
    <location>
        <begin position="72"/>
        <end position="271"/>
    </location>
</feature>
<reference evidence="3" key="2">
    <citation type="journal article" date="2021" name="PeerJ">
        <title>Extensive microbial diversity within the chicken gut microbiome revealed by metagenomics and culture.</title>
        <authorList>
            <person name="Gilroy R."/>
            <person name="Ravi A."/>
            <person name="Getino M."/>
            <person name="Pursley I."/>
            <person name="Horton D.L."/>
            <person name="Alikhan N.F."/>
            <person name="Baker D."/>
            <person name="Gharbi K."/>
            <person name="Hall N."/>
            <person name="Watson M."/>
            <person name="Adriaenssens E.M."/>
            <person name="Foster-Nyarko E."/>
            <person name="Jarju S."/>
            <person name="Secka A."/>
            <person name="Antonio M."/>
            <person name="Oren A."/>
            <person name="Chaudhuri R.R."/>
            <person name="La Ragione R."/>
            <person name="Hildebrand F."/>
            <person name="Pallen M.J."/>
        </authorList>
    </citation>
    <scope>NUCLEOTIDE SEQUENCE</scope>
    <source>
        <strain evidence="3">CHK121-14286</strain>
    </source>
</reference>
<dbReference type="InterPro" id="IPR013094">
    <property type="entry name" value="AB_hydrolase_3"/>
</dbReference>
<dbReference type="SUPFAM" id="SSF53474">
    <property type="entry name" value="alpha/beta-Hydrolases"/>
    <property type="match status" value="1"/>
</dbReference>
<proteinExistence type="predicted"/>
<dbReference type="Proteomes" id="UP000824200">
    <property type="component" value="Unassembled WGS sequence"/>
</dbReference>
<dbReference type="AlphaFoldDB" id="A0A9D1E3Z7"/>
<dbReference type="Pfam" id="PF07859">
    <property type="entry name" value="Abhydrolase_3"/>
    <property type="match status" value="1"/>
</dbReference>
<dbReference type="InterPro" id="IPR029058">
    <property type="entry name" value="AB_hydrolase_fold"/>
</dbReference>
<dbReference type="GO" id="GO:0016787">
    <property type="term" value="F:hydrolase activity"/>
    <property type="evidence" value="ECO:0007669"/>
    <property type="project" value="UniProtKB-KW"/>
</dbReference>
<dbReference type="PANTHER" id="PTHR48081">
    <property type="entry name" value="AB HYDROLASE SUPERFAMILY PROTEIN C4A8.06C"/>
    <property type="match status" value="1"/>
</dbReference>
<reference evidence="3" key="1">
    <citation type="submission" date="2020-10" db="EMBL/GenBank/DDBJ databases">
        <authorList>
            <person name="Gilroy R."/>
        </authorList>
    </citation>
    <scope>NUCLEOTIDE SEQUENCE</scope>
    <source>
        <strain evidence="3">CHK121-14286</strain>
    </source>
</reference>
<comment type="caution">
    <text evidence="3">The sequence shown here is derived from an EMBL/GenBank/DDBJ whole genome shotgun (WGS) entry which is preliminary data.</text>
</comment>
<protein>
    <submittedName>
        <fullName evidence="3">Alpha/beta hydrolase</fullName>
    </submittedName>
</protein>
<accession>A0A9D1E3Z7</accession>
<evidence type="ECO:0000256" key="1">
    <source>
        <dbReference type="ARBA" id="ARBA00022801"/>
    </source>
</evidence>
<dbReference type="InterPro" id="IPR050300">
    <property type="entry name" value="GDXG_lipolytic_enzyme"/>
</dbReference>